<dbReference type="PANTHER" id="PTHR40465">
    <property type="entry name" value="CHROMOSOME 1, WHOLE GENOME SHOTGUN SEQUENCE"/>
    <property type="match status" value="1"/>
</dbReference>
<gene>
    <name evidence="5" type="ORF">M422DRAFT_259369</name>
    <name evidence="4" type="ORF">M422DRAFT_274123</name>
</gene>
<dbReference type="EMBL" id="KN837442">
    <property type="protein sequence ID" value="KIJ24985.1"/>
    <property type="molecule type" value="Genomic_DNA"/>
</dbReference>
<keyword evidence="2" id="KW-0472">Membrane</keyword>
<feature type="domain" description="DUF6534" evidence="3">
    <location>
        <begin position="15"/>
        <end position="102"/>
    </location>
</feature>
<dbReference type="Proteomes" id="UP000054279">
    <property type="component" value="Unassembled WGS sequence"/>
</dbReference>
<feature type="region of interest" description="Disordered" evidence="1">
    <location>
        <begin position="129"/>
        <end position="164"/>
    </location>
</feature>
<reference evidence="4 6" key="1">
    <citation type="submission" date="2014-06" db="EMBL/GenBank/DDBJ databases">
        <title>Evolutionary Origins and Diversification of the Mycorrhizal Mutualists.</title>
        <authorList>
            <consortium name="DOE Joint Genome Institute"/>
            <consortium name="Mycorrhizal Genomics Consortium"/>
            <person name="Kohler A."/>
            <person name="Kuo A."/>
            <person name="Nagy L.G."/>
            <person name="Floudas D."/>
            <person name="Copeland A."/>
            <person name="Barry K.W."/>
            <person name="Cichocki N."/>
            <person name="Veneault-Fourrey C."/>
            <person name="LaButti K."/>
            <person name="Lindquist E.A."/>
            <person name="Lipzen A."/>
            <person name="Lundell T."/>
            <person name="Morin E."/>
            <person name="Murat C."/>
            <person name="Riley R."/>
            <person name="Ohm R."/>
            <person name="Sun H."/>
            <person name="Tunlid A."/>
            <person name="Henrissat B."/>
            <person name="Grigoriev I.V."/>
            <person name="Hibbett D.S."/>
            <person name="Martin F."/>
        </authorList>
    </citation>
    <scope>NUCLEOTIDE SEQUENCE [LARGE SCALE GENOMIC DNA]</scope>
    <source>
        <strain evidence="4 6">SS14</strain>
    </source>
</reference>
<evidence type="ECO:0000259" key="3">
    <source>
        <dbReference type="Pfam" id="PF20152"/>
    </source>
</evidence>
<feature type="transmembrane region" description="Helical" evidence="2">
    <location>
        <begin position="76"/>
        <end position="97"/>
    </location>
</feature>
<evidence type="ECO:0000313" key="5">
    <source>
        <dbReference type="EMBL" id="KIJ37983.1"/>
    </source>
</evidence>
<feature type="transmembrane region" description="Helical" evidence="2">
    <location>
        <begin position="43"/>
        <end position="70"/>
    </location>
</feature>
<evidence type="ECO:0000256" key="1">
    <source>
        <dbReference type="SAM" id="MobiDB-lite"/>
    </source>
</evidence>
<keyword evidence="2" id="KW-1133">Transmembrane helix</keyword>
<dbReference type="Pfam" id="PF20152">
    <property type="entry name" value="DUF6534"/>
    <property type="match status" value="1"/>
</dbReference>
<dbReference type="EMBL" id="KN837164">
    <property type="protein sequence ID" value="KIJ37983.1"/>
    <property type="molecule type" value="Genomic_DNA"/>
</dbReference>
<sequence length="178" mass="19921">MSNWKWILLVPYGCAALCDTIITGSLCWYLYKTPKEFARTQLLVNKLIVYTVNTSFWTTLFVVLDLIAFIVWPKNWVYVGVFLLISKLYTNSVLGILNSRQRLRDEIYNSNSVNGIAIPETVVLSTMRIRSPGSPGVDSDGTGITDPRRHTQVSDGAAVDSPVDDKSDFLKLEHVSSS</sequence>
<evidence type="ECO:0000313" key="4">
    <source>
        <dbReference type="EMBL" id="KIJ24985.1"/>
    </source>
</evidence>
<dbReference type="InterPro" id="IPR045339">
    <property type="entry name" value="DUF6534"/>
</dbReference>
<dbReference type="PANTHER" id="PTHR40465:SF1">
    <property type="entry name" value="DUF6534 DOMAIN-CONTAINING PROTEIN"/>
    <property type="match status" value="1"/>
</dbReference>
<dbReference type="OrthoDB" id="3190888at2759"/>
<feature type="transmembrane region" description="Helical" evidence="2">
    <location>
        <begin position="6"/>
        <end position="31"/>
    </location>
</feature>
<accession>A0A0C9UIF7</accession>
<organism evidence="4 6">
    <name type="scientific">Sphaerobolus stellatus (strain SS14)</name>
    <dbReference type="NCBI Taxonomy" id="990650"/>
    <lineage>
        <taxon>Eukaryota</taxon>
        <taxon>Fungi</taxon>
        <taxon>Dikarya</taxon>
        <taxon>Basidiomycota</taxon>
        <taxon>Agaricomycotina</taxon>
        <taxon>Agaricomycetes</taxon>
        <taxon>Phallomycetidae</taxon>
        <taxon>Geastrales</taxon>
        <taxon>Sphaerobolaceae</taxon>
        <taxon>Sphaerobolus</taxon>
    </lineage>
</organism>
<evidence type="ECO:0000256" key="2">
    <source>
        <dbReference type="SAM" id="Phobius"/>
    </source>
</evidence>
<evidence type="ECO:0000313" key="6">
    <source>
        <dbReference type="Proteomes" id="UP000054279"/>
    </source>
</evidence>
<proteinExistence type="predicted"/>
<keyword evidence="6" id="KW-1185">Reference proteome</keyword>
<protein>
    <recommendedName>
        <fullName evidence="3">DUF6534 domain-containing protein</fullName>
    </recommendedName>
</protein>
<dbReference type="HOGENOM" id="CLU_1511542_0_0_1"/>
<dbReference type="AlphaFoldDB" id="A0A0C9UIF7"/>
<keyword evidence="2" id="KW-0812">Transmembrane</keyword>
<name>A0A0C9UIF7_SPHS4</name>